<evidence type="ECO:0000313" key="10">
    <source>
        <dbReference type="EMBL" id="GFO01918.1"/>
    </source>
</evidence>
<evidence type="ECO:0000259" key="9">
    <source>
        <dbReference type="Pfam" id="PF04826"/>
    </source>
</evidence>
<name>A0AAV4A5L9_9GAST</name>
<gene>
    <name evidence="10" type="ORF">PoB_002842300</name>
</gene>
<dbReference type="Pfam" id="PF04826">
    <property type="entry name" value="Arm_2"/>
    <property type="match status" value="1"/>
</dbReference>
<dbReference type="AlphaFoldDB" id="A0AAV4A5L9"/>
<dbReference type="SUPFAM" id="SSF48371">
    <property type="entry name" value="ARM repeat"/>
    <property type="match status" value="1"/>
</dbReference>
<organism evidence="10 11">
    <name type="scientific">Plakobranchus ocellatus</name>
    <dbReference type="NCBI Taxonomy" id="259542"/>
    <lineage>
        <taxon>Eukaryota</taxon>
        <taxon>Metazoa</taxon>
        <taxon>Spiralia</taxon>
        <taxon>Lophotrochozoa</taxon>
        <taxon>Mollusca</taxon>
        <taxon>Gastropoda</taxon>
        <taxon>Heterobranchia</taxon>
        <taxon>Euthyneura</taxon>
        <taxon>Panpulmonata</taxon>
        <taxon>Sacoglossa</taxon>
        <taxon>Placobranchoidea</taxon>
        <taxon>Plakobranchidae</taxon>
        <taxon>Plakobranchus</taxon>
    </lineage>
</organism>
<dbReference type="InterPro" id="IPR051303">
    <property type="entry name" value="Armcx_regulator"/>
</dbReference>
<evidence type="ECO:0000256" key="8">
    <source>
        <dbReference type="SAM" id="Phobius"/>
    </source>
</evidence>
<evidence type="ECO:0000313" key="11">
    <source>
        <dbReference type="Proteomes" id="UP000735302"/>
    </source>
</evidence>
<keyword evidence="3 8" id="KW-0812">Transmembrane</keyword>
<sequence length="631" mass="68461">MGSPDGTKIALGLLASTSALILSYILLKKYGFRAIRNNLDKREDDEPPERLENETESNTPTNQCMEEGAEDEPAQATPKEKSALNTFGIEGGDDGQNQTSFIMLGDSLGSAPPEGGISVKKSDKSSDESSYDVIEDDRLVDTEEDEDDRVEEEHAADANASAKSPGAEKSAGDRLELESSLDTSMVMVEEAEGSNIEKSGSSFYTSADENFGLIPPEDVSKQGEQAPKDQEEDKVDPKVMELSITEDETTVMYKSASGANDSVTLEGKDSANDFTPEVEEFVRGEEVAADPASQQGMYDPDESAKHQNMAVTDAVLRAELKASPASAAQNMPQETGQELDFTQVTEVINKCQNSPMSVSKEDISLLVHLLQRNMPELQPTVLNSIVRIAAFSQNTTILRDSGCPEEIVYQLKSNCESVLGGETGAEATLTLICQVITNLSMDPKAHPKLEESIPSLISLLLLDAPPESLVLSVLRPLINLSAVPTYHAYYVRAIPVLFRILDTGSTMVKVQSLKILVNLSLDEDMVPHLLAAKAPVCFMDLLESSSDSDVILRTVTMLANIFVAMKEKTIDRGALPVGPNADLSLCVFVILTDTDSILDLRTKVLHLTKHNDEDVCFQASRLYKNIPESSG</sequence>
<dbReference type="EMBL" id="BLXT01003551">
    <property type="protein sequence ID" value="GFO01918.1"/>
    <property type="molecule type" value="Genomic_DNA"/>
</dbReference>
<feature type="region of interest" description="Disordered" evidence="7">
    <location>
        <begin position="41"/>
        <end position="239"/>
    </location>
</feature>
<keyword evidence="4 8" id="KW-1133">Transmembrane helix</keyword>
<comment type="subcellular location">
    <subcellularLocation>
        <location evidence="1">Membrane</location>
        <topology evidence="1">Single-pass membrane protein</topology>
    </subcellularLocation>
    <subcellularLocation>
        <location evidence="2">Mitochondrion membrane</location>
    </subcellularLocation>
</comment>
<evidence type="ECO:0000256" key="5">
    <source>
        <dbReference type="ARBA" id="ARBA00023128"/>
    </source>
</evidence>
<dbReference type="Proteomes" id="UP000735302">
    <property type="component" value="Unassembled WGS sequence"/>
</dbReference>
<protein>
    <submittedName>
        <fullName evidence="10">Armadillo repeat-containing x-linked protein 1</fullName>
    </submittedName>
</protein>
<evidence type="ECO:0000256" key="3">
    <source>
        <dbReference type="ARBA" id="ARBA00022692"/>
    </source>
</evidence>
<comment type="caution">
    <text evidence="10">The sequence shown here is derived from an EMBL/GenBank/DDBJ whole genome shotgun (WGS) entry which is preliminary data.</text>
</comment>
<dbReference type="InterPro" id="IPR016024">
    <property type="entry name" value="ARM-type_fold"/>
</dbReference>
<keyword evidence="11" id="KW-1185">Reference proteome</keyword>
<proteinExistence type="predicted"/>
<dbReference type="InterPro" id="IPR011989">
    <property type="entry name" value="ARM-like"/>
</dbReference>
<dbReference type="PANTHER" id="PTHR15712:SF23">
    <property type="entry name" value="ARMADILLO REPEAT CONTAINING 10"/>
    <property type="match status" value="1"/>
</dbReference>
<reference evidence="10 11" key="1">
    <citation type="journal article" date="2021" name="Elife">
        <title>Chloroplast acquisition without the gene transfer in kleptoplastic sea slugs, Plakobranchus ocellatus.</title>
        <authorList>
            <person name="Maeda T."/>
            <person name="Takahashi S."/>
            <person name="Yoshida T."/>
            <person name="Shimamura S."/>
            <person name="Takaki Y."/>
            <person name="Nagai Y."/>
            <person name="Toyoda A."/>
            <person name="Suzuki Y."/>
            <person name="Arimoto A."/>
            <person name="Ishii H."/>
            <person name="Satoh N."/>
            <person name="Nishiyama T."/>
            <person name="Hasebe M."/>
            <person name="Maruyama T."/>
            <person name="Minagawa J."/>
            <person name="Obokata J."/>
            <person name="Shigenobu S."/>
        </authorList>
    </citation>
    <scope>NUCLEOTIDE SEQUENCE [LARGE SCALE GENOMIC DNA]</scope>
</reference>
<dbReference type="GO" id="GO:0031966">
    <property type="term" value="C:mitochondrial membrane"/>
    <property type="evidence" value="ECO:0007669"/>
    <property type="project" value="UniProtKB-SubCell"/>
</dbReference>
<feature type="transmembrane region" description="Helical" evidence="8">
    <location>
        <begin position="6"/>
        <end position="27"/>
    </location>
</feature>
<feature type="compositionally biased region" description="Basic and acidic residues" evidence="7">
    <location>
        <begin position="41"/>
        <end position="53"/>
    </location>
</feature>
<dbReference type="InterPro" id="IPR006911">
    <property type="entry name" value="ARM-rpt_dom"/>
</dbReference>
<keyword evidence="5" id="KW-0496">Mitochondrion</keyword>
<accession>A0AAV4A5L9</accession>
<feature type="domain" description="Armadillo repeat-containing" evidence="9">
    <location>
        <begin position="362"/>
        <end position="568"/>
    </location>
</feature>
<evidence type="ECO:0000256" key="1">
    <source>
        <dbReference type="ARBA" id="ARBA00004167"/>
    </source>
</evidence>
<dbReference type="PANTHER" id="PTHR15712">
    <property type="entry name" value="ARMADILLO REPEAT CONTAINING PROTEIN"/>
    <property type="match status" value="1"/>
</dbReference>
<evidence type="ECO:0000256" key="2">
    <source>
        <dbReference type="ARBA" id="ARBA00004325"/>
    </source>
</evidence>
<dbReference type="Gene3D" id="1.25.10.10">
    <property type="entry name" value="Leucine-rich Repeat Variant"/>
    <property type="match status" value="1"/>
</dbReference>
<evidence type="ECO:0000256" key="7">
    <source>
        <dbReference type="SAM" id="MobiDB-lite"/>
    </source>
</evidence>
<keyword evidence="6 8" id="KW-0472">Membrane</keyword>
<feature type="compositionally biased region" description="Basic and acidic residues" evidence="7">
    <location>
        <begin position="218"/>
        <end position="239"/>
    </location>
</feature>
<evidence type="ECO:0000256" key="4">
    <source>
        <dbReference type="ARBA" id="ARBA00022989"/>
    </source>
</evidence>
<evidence type="ECO:0000256" key="6">
    <source>
        <dbReference type="ARBA" id="ARBA00023136"/>
    </source>
</evidence>
<feature type="compositionally biased region" description="Polar residues" evidence="7">
    <location>
        <begin position="196"/>
        <end position="208"/>
    </location>
</feature>